<evidence type="ECO:0000256" key="1">
    <source>
        <dbReference type="SAM" id="MobiDB-lite"/>
    </source>
</evidence>
<evidence type="ECO:0000259" key="2">
    <source>
        <dbReference type="Pfam" id="PF12489"/>
    </source>
</evidence>
<accession>A0A8C2UM06</accession>
<evidence type="ECO:0000313" key="4">
    <source>
        <dbReference type="Proteomes" id="UP000694398"/>
    </source>
</evidence>
<dbReference type="GO" id="GO:0003713">
    <property type="term" value="F:transcription coactivator activity"/>
    <property type="evidence" value="ECO:0007669"/>
    <property type="project" value="InterPro"/>
</dbReference>
<gene>
    <name evidence="3" type="primary">NCOA4</name>
</gene>
<feature type="domain" description="Nuclear receptor coactivator 4 N-terminal" evidence="2">
    <location>
        <begin position="200"/>
        <end position="328"/>
    </location>
</feature>
<dbReference type="PANTHER" id="PTHR17085:SF3">
    <property type="entry name" value="NUCLEAR RECEPTOR COACTIVATOR 4"/>
    <property type="match status" value="1"/>
</dbReference>
<organism evidence="3 4">
    <name type="scientific">Chinchilla lanigera</name>
    <name type="common">Long-tailed chinchilla</name>
    <name type="synonym">Chinchilla villidera</name>
    <dbReference type="NCBI Taxonomy" id="34839"/>
    <lineage>
        <taxon>Eukaryota</taxon>
        <taxon>Metazoa</taxon>
        <taxon>Chordata</taxon>
        <taxon>Craniata</taxon>
        <taxon>Vertebrata</taxon>
        <taxon>Euteleostomi</taxon>
        <taxon>Mammalia</taxon>
        <taxon>Eutheria</taxon>
        <taxon>Euarchontoglires</taxon>
        <taxon>Glires</taxon>
        <taxon>Rodentia</taxon>
        <taxon>Hystricomorpha</taxon>
        <taxon>Chinchillidae</taxon>
        <taxon>Chinchilla</taxon>
    </lineage>
</organism>
<dbReference type="CTD" id="8031"/>
<dbReference type="Pfam" id="PF12489">
    <property type="entry name" value="ARA70"/>
    <property type="match status" value="2"/>
</dbReference>
<dbReference type="GO" id="GO:0009725">
    <property type="term" value="P:response to hormone"/>
    <property type="evidence" value="ECO:0007669"/>
    <property type="project" value="TreeGrafter"/>
</dbReference>
<dbReference type="GO" id="GO:0006622">
    <property type="term" value="P:protein targeting to lysosome"/>
    <property type="evidence" value="ECO:0007669"/>
    <property type="project" value="Ensembl"/>
</dbReference>
<dbReference type="GO" id="GO:0006879">
    <property type="term" value="P:intracellular iron ion homeostasis"/>
    <property type="evidence" value="ECO:0007669"/>
    <property type="project" value="Ensembl"/>
</dbReference>
<dbReference type="OMA" id="FPPDCYG"/>
<dbReference type="AlphaFoldDB" id="A0A8C2UM06"/>
<dbReference type="PANTHER" id="PTHR17085">
    <property type="entry name" value="NUCLEAR RECEPTOR COACTIVATOR 4"/>
    <property type="match status" value="1"/>
</dbReference>
<name>A0A8C2UM06_CHILA</name>
<dbReference type="InterPro" id="IPR039947">
    <property type="entry name" value="NCoA-4"/>
</dbReference>
<sequence length="624" mass="70594">MNTTQDQSSCANIREPLLRCSDARRDLELAIGGVLRAEQQIKDNLREVKAQIHSCISRHLECLRSREVWLYEQVDLIHQLKEETLQQQAQQLYWLLGQFNCLIHQLECTQSKDLANQISVCLERLGSLTLKPEDSTVLLFEADTTALRQTITTFGSLKTIQIPEHLMAHASSASIGPFLEKRGHITVPEQQKLVPSSTSVPLSEWLLGSKPASSRQAPFMPSTNPQDWLSHKWNLENSQTSVRACSVFSDVWGNLKGLENWLLKSQQQELPGRPSSPKCRSHSTSSSLSIEVEKVGDLENRDQDDMGLSDWLVTSQEPCKLEQPENGSHEVSEKFKHLFAVFQEPYSMSDWLAQPATCTNCQGNQPRGVEIENLGNLKCLNDHLEAKKPLSTPSMITEDWLVQNRQEPYKVEEVCKANEPCTSFAECVCDENCEKEALCRWLLKKEGKDKNGMPMEAKAELENHKEFLNTWLCPSRKEETEQAKAPEAFSPSRIAGSFQVLRNSSLSEWLIKSSCKEGSPNKVPNTKDSAGKQNLKSPMTTSWCSFNTADWVLPGKKVGSLSQPSGDKWLLRKKAQEVFLNSPLQEERNFPADRYGLPAVCDLFACMQLKVDKEKWLYRTPLQM</sequence>
<dbReference type="InterPro" id="IPR022174">
    <property type="entry name" value="NCOA4_N"/>
</dbReference>
<protein>
    <submittedName>
        <fullName evidence="3">Nuclear receptor coactivator 4</fullName>
    </submittedName>
</protein>
<feature type="domain" description="Nuclear receptor coactivator 4 N-terminal" evidence="2">
    <location>
        <begin position="38"/>
        <end position="144"/>
    </location>
</feature>
<dbReference type="Ensembl" id="ENSCLAT00000001388.1">
    <property type="protein sequence ID" value="ENSCLAP00000001346.1"/>
    <property type="gene ID" value="ENSCLAG00000001026.1"/>
</dbReference>
<proteinExistence type="predicted"/>
<feature type="region of interest" description="Disordered" evidence="1">
    <location>
        <begin position="266"/>
        <end position="288"/>
    </location>
</feature>
<reference evidence="3" key="1">
    <citation type="submission" date="2025-05" db="UniProtKB">
        <authorList>
            <consortium name="Ensembl"/>
        </authorList>
    </citation>
    <scope>IDENTIFICATION</scope>
</reference>
<dbReference type="GO" id="GO:0044754">
    <property type="term" value="C:autolysosome"/>
    <property type="evidence" value="ECO:0007669"/>
    <property type="project" value="Ensembl"/>
</dbReference>
<evidence type="ECO:0000313" key="3">
    <source>
        <dbReference type="Ensembl" id="ENSCLAP00000001346.1"/>
    </source>
</evidence>
<dbReference type="GeneID" id="102024513"/>
<dbReference type="RefSeq" id="XP_013364243.1">
    <property type="nucleotide sequence ID" value="XM_013508789.1"/>
</dbReference>
<dbReference type="OrthoDB" id="6334544at2759"/>
<dbReference type="Proteomes" id="UP000694398">
    <property type="component" value="Unassembled WGS sequence"/>
</dbReference>
<keyword evidence="4" id="KW-1185">Reference proteome</keyword>
<dbReference type="Ensembl" id="ENSCLAT00000001387.1">
    <property type="protein sequence ID" value="ENSCLAP00000001345.1"/>
    <property type="gene ID" value="ENSCLAG00000001026.1"/>
</dbReference>
<dbReference type="GeneTree" id="ENSGT00390000008403"/>